<feature type="region of interest" description="Disordered" evidence="1">
    <location>
        <begin position="25"/>
        <end position="64"/>
    </location>
</feature>
<organism evidence="2 3">
    <name type="scientific">Panicum virgatum</name>
    <name type="common">Blackwell switchgrass</name>
    <dbReference type="NCBI Taxonomy" id="38727"/>
    <lineage>
        <taxon>Eukaryota</taxon>
        <taxon>Viridiplantae</taxon>
        <taxon>Streptophyta</taxon>
        <taxon>Embryophyta</taxon>
        <taxon>Tracheophyta</taxon>
        <taxon>Spermatophyta</taxon>
        <taxon>Magnoliopsida</taxon>
        <taxon>Liliopsida</taxon>
        <taxon>Poales</taxon>
        <taxon>Poaceae</taxon>
        <taxon>PACMAD clade</taxon>
        <taxon>Panicoideae</taxon>
        <taxon>Panicodae</taxon>
        <taxon>Paniceae</taxon>
        <taxon>Panicinae</taxon>
        <taxon>Panicum</taxon>
        <taxon>Panicum sect. Hiantes</taxon>
    </lineage>
</organism>
<evidence type="ECO:0000256" key="1">
    <source>
        <dbReference type="SAM" id="MobiDB-lite"/>
    </source>
</evidence>
<name>A0A8T0TPA7_PANVG</name>
<gene>
    <name evidence="2" type="ORF">PVAP13_4KG147405</name>
</gene>
<comment type="caution">
    <text evidence="2">The sequence shown here is derived from an EMBL/GenBank/DDBJ whole genome shotgun (WGS) entry which is preliminary data.</text>
</comment>
<feature type="non-terminal residue" evidence="2">
    <location>
        <position position="1"/>
    </location>
</feature>
<keyword evidence="3" id="KW-1185">Reference proteome</keyword>
<evidence type="ECO:0000313" key="3">
    <source>
        <dbReference type="Proteomes" id="UP000823388"/>
    </source>
</evidence>
<dbReference type="AlphaFoldDB" id="A0A8T0TPA7"/>
<reference evidence="2" key="1">
    <citation type="submission" date="2020-05" db="EMBL/GenBank/DDBJ databases">
        <title>WGS assembly of Panicum virgatum.</title>
        <authorList>
            <person name="Lovell J.T."/>
            <person name="Jenkins J."/>
            <person name="Shu S."/>
            <person name="Juenger T.E."/>
            <person name="Schmutz J."/>
        </authorList>
    </citation>
    <scope>NUCLEOTIDE SEQUENCE</scope>
    <source>
        <strain evidence="2">AP13</strain>
    </source>
</reference>
<accession>A0A8T0TPA7</accession>
<protein>
    <submittedName>
        <fullName evidence="2">Uncharacterized protein</fullName>
    </submittedName>
</protein>
<proteinExistence type="predicted"/>
<evidence type="ECO:0000313" key="2">
    <source>
        <dbReference type="EMBL" id="KAG2611927.1"/>
    </source>
</evidence>
<sequence>ENETPHTLKNPQLHFASACLAEVGRRRRRRRPHPTAINVSVQSPIIRSSRRPLRSHSSRGPDPNALTSCCHRCSAAVEMPGSTAGCQRLGRRRLRSTPPTSITASLRATPARPAVLRSSRHVLPCYEVAANPAPCS</sequence>
<dbReference type="EMBL" id="CM029043">
    <property type="protein sequence ID" value="KAG2611927.1"/>
    <property type="molecule type" value="Genomic_DNA"/>
</dbReference>
<dbReference type="Proteomes" id="UP000823388">
    <property type="component" value="Chromosome 4K"/>
</dbReference>
<feature type="compositionally biased region" description="Basic residues" evidence="1">
    <location>
        <begin position="48"/>
        <end position="57"/>
    </location>
</feature>